<dbReference type="Proteomes" id="UP001249851">
    <property type="component" value="Unassembled WGS sequence"/>
</dbReference>
<accession>A0AAD9QE50</accession>
<feature type="transmembrane region" description="Helical" evidence="1">
    <location>
        <begin position="339"/>
        <end position="362"/>
    </location>
</feature>
<protein>
    <submittedName>
        <fullName evidence="2">Uncharacterized protein</fullName>
    </submittedName>
</protein>
<feature type="transmembrane region" description="Helical" evidence="1">
    <location>
        <begin position="459"/>
        <end position="477"/>
    </location>
</feature>
<feature type="transmembrane region" description="Helical" evidence="1">
    <location>
        <begin position="507"/>
        <end position="527"/>
    </location>
</feature>
<keyword evidence="1" id="KW-1133">Transmembrane helix</keyword>
<feature type="transmembrane region" description="Helical" evidence="1">
    <location>
        <begin position="76"/>
        <end position="94"/>
    </location>
</feature>
<comment type="caution">
    <text evidence="2">The sequence shown here is derived from an EMBL/GenBank/DDBJ whole genome shotgun (WGS) entry which is preliminary data.</text>
</comment>
<keyword evidence="1" id="KW-0812">Transmembrane</keyword>
<reference evidence="2" key="2">
    <citation type="journal article" date="2023" name="Science">
        <title>Genomic signatures of disease resistance in endangered staghorn corals.</title>
        <authorList>
            <person name="Vollmer S.V."/>
            <person name="Selwyn J.D."/>
            <person name="Despard B.A."/>
            <person name="Roesel C.L."/>
        </authorList>
    </citation>
    <scope>NUCLEOTIDE SEQUENCE</scope>
    <source>
        <strain evidence="2">K2</strain>
    </source>
</reference>
<evidence type="ECO:0000313" key="2">
    <source>
        <dbReference type="EMBL" id="KAK2559707.1"/>
    </source>
</evidence>
<evidence type="ECO:0000313" key="3">
    <source>
        <dbReference type="Proteomes" id="UP001249851"/>
    </source>
</evidence>
<reference evidence="2" key="1">
    <citation type="journal article" date="2023" name="G3 (Bethesda)">
        <title>Whole genome assembly and annotation of the endangered Caribbean coral Acropora cervicornis.</title>
        <authorList>
            <person name="Selwyn J.D."/>
            <person name="Vollmer S.V."/>
        </authorList>
    </citation>
    <scope>NUCLEOTIDE SEQUENCE</scope>
    <source>
        <strain evidence="2">K2</strain>
    </source>
</reference>
<proteinExistence type="predicted"/>
<feature type="transmembrane region" description="Helical" evidence="1">
    <location>
        <begin position="383"/>
        <end position="405"/>
    </location>
</feature>
<feature type="transmembrane region" description="Helical" evidence="1">
    <location>
        <begin position="313"/>
        <end position="333"/>
    </location>
</feature>
<feature type="transmembrane region" description="Helical" evidence="1">
    <location>
        <begin position="144"/>
        <end position="166"/>
    </location>
</feature>
<feature type="transmembrane region" description="Helical" evidence="1">
    <location>
        <begin position="40"/>
        <end position="64"/>
    </location>
</feature>
<name>A0AAD9QE50_ACRCE</name>
<keyword evidence="3" id="KW-1185">Reference proteome</keyword>
<sequence>MNQLGEMWNSKYANCQRFTAIDCSAATQNDLNKTRLVTEVLFACGTGAFYLVVVALSICGVYFANFARLCTSRGTFFVFVVGALVASTNVFTYSDNMDVKIYFRCSVVLIVGIVYILFGAALFFKLREEGANQQALGGKQPFMGAAVGLVTFPLFALEIVLLALAFSKSAKDSNGEQHIQRVLIAVDKFLFLFQKPVQLAIYLCLRRAIPRAEFRKNAQFYFRIISFFNLIEWLDSQVNVDADLLLSGIHDKSYPGWSDVLIVVYKALIIDYRLLCSLLFLEHSLEIGDNQNQQVEDHVINDNMADRDELNRCCGFFAGAICLLGPLLFGLYFVPDVKIGASVQLSAMIVQVAIVISGLLLIRRNNLEAGEDKASAVKIMVCCFGAVGFLCWIMHAAIAGYWAVTADDRHDIKDRSYATWDSVKFGVRGLSTAFIMYLFTVVNAQAFLQQNPGVKSNHFVVPVIMFGILSTFIETLVDQYVGAVDSAIRCETKEQIVKILLEAGLPMYLGFLIHVFLHFFIIETKLGKIPRCQRRNRRNSDAEYHDALEELYHEM</sequence>
<feature type="transmembrane region" description="Helical" evidence="1">
    <location>
        <begin position="425"/>
        <end position="447"/>
    </location>
</feature>
<gene>
    <name evidence="2" type="ORF">P5673_017797</name>
</gene>
<keyword evidence="1" id="KW-0472">Membrane</keyword>
<dbReference type="EMBL" id="JARQWQ010000039">
    <property type="protein sequence ID" value="KAK2559707.1"/>
    <property type="molecule type" value="Genomic_DNA"/>
</dbReference>
<dbReference type="AlphaFoldDB" id="A0AAD9QE50"/>
<organism evidence="2 3">
    <name type="scientific">Acropora cervicornis</name>
    <name type="common">Staghorn coral</name>
    <dbReference type="NCBI Taxonomy" id="6130"/>
    <lineage>
        <taxon>Eukaryota</taxon>
        <taxon>Metazoa</taxon>
        <taxon>Cnidaria</taxon>
        <taxon>Anthozoa</taxon>
        <taxon>Hexacorallia</taxon>
        <taxon>Scleractinia</taxon>
        <taxon>Astrocoeniina</taxon>
        <taxon>Acroporidae</taxon>
        <taxon>Acropora</taxon>
    </lineage>
</organism>
<evidence type="ECO:0000256" key="1">
    <source>
        <dbReference type="SAM" id="Phobius"/>
    </source>
</evidence>
<feature type="transmembrane region" description="Helical" evidence="1">
    <location>
        <begin position="101"/>
        <end position="124"/>
    </location>
</feature>